<dbReference type="InterPro" id="IPR043128">
    <property type="entry name" value="Rev_trsase/Diguanyl_cyclase"/>
</dbReference>
<dbReference type="PROSITE" id="PS50883">
    <property type="entry name" value="EAL"/>
    <property type="match status" value="1"/>
</dbReference>
<dbReference type="InterPro" id="IPR052155">
    <property type="entry name" value="Biofilm_reg_signaling"/>
</dbReference>
<dbReference type="CDD" id="cd00130">
    <property type="entry name" value="PAS"/>
    <property type="match status" value="1"/>
</dbReference>
<dbReference type="Proteomes" id="UP000092650">
    <property type="component" value="Chromosome"/>
</dbReference>
<dbReference type="PANTHER" id="PTHR44757">
    <property type="entry name" value="DIGUANYLATE CYCLASE DGCP"/>
    <property type="match status" value="1"/>
</dbReference>
<dbReference type="InterPro" id="IPR035965">
    <property type="entry name" value="PAS-like_dom_sf"/>
</dbReference>
<evidence type="ECO:0000313" key="5">
    <source>
        <dbReference type="EMBL" id="ANU19520.1"/>
    </source>
</evidence>
<accession>A0A1C7E6P4</accession>
<evidence type="ECO:0008006" key="7">
    <source>
        <dbReference type="Google" id="ProtNLM"/>
    </source>
</evidence>
<dbReference type="KEGG" id="ppla:BBI15_04525"/>
<proteinExistence type="predicted"/>
<dbReference type="EMBL" id="CP016539">
    <property type="protein sequence ID" value="ANU19520.1"/>
    <property type="molecule type" value="Genomic_DNA"/>
</dbReference>
<evidence type="ECO:0000313" key="6">
    <source>
        <dbReference type="Proteomes" id="UP000092650"/>
    </source>
</evidence>
<dbReference type="InterPro" id="IPR035919">
    <property type="entry name" value="EAL_sf"/>
</dbReference>
<feature type="domain" description="GGDEF" evidence="4">
    <location>
        <begin position="178"/>
        <end position="311"/>
    </location>
</feature>
<dbReference type="SUPFAM" id="SSF141868">
    <property type="entry name" value="EAL domain-like"/>
    <property type="match status" value="1"/>
</dbReference>
<sequence length="583" mass="65312">MDDMCFTDDAQQEKAGSYGFPAALQGRVFEKMAEGMMVTSLTGEILFVNPAFELVTGYEKTQVLGKTPKILQSGKHDSAFYETMWQAIRKDGEWQGEIWNRRKNGDLYPEWLMITGVPGNDGEVSHYCGIFTDLTEGKAAAREMKELALSDPLTGVSNRYDFAERMDHLIKTAASYGFRHSLLFMDLDRFRQVNESLGHRAGDRLLVEVAGRIRKKLRSKDLLARYGGDEFVIAMSALKHPKEAAQLAEELVDELEQPFQFEGQEVRISTSIGISLYPDDGKSGEELLQKAGHALRSAKQFGSGQFSFFHGDSHDTAKRTLILENELRRAIEYKQMRVHYQPKIALRDGSFAGMEALVRWNSDRLGPVSPGEFIPLAETTGLIIPLSEQIIELACADFLKYDFATLSPAKISLNISAFHFKHPALYEGLLSIFERMNCSPSHFELELTEGAVMGEGKAIEDLLARLREAGFGLSIDDFGTGYSSLSYLQRFQVDWLKIDRSFVHGIAGKKENRHIVEAIIKMAHSLQMKVVAEGAETHEEVEILAGLGCDRVQGYVFAKPMPPEEIQGYIEELAIVDKGRKLL</sequence>
<evidence type="ECO:0000259" key="4">
    <source>
        <dbReference type="PROSITE" id="PS50887"/>
    </source>
</evidence>
<protein>
    <recommendedName>
        <fullName evidence="7">GGDEF domain-containing protein</fullName>
    </recommendedName>
</protein>
<keyword evidence="6" id="KW-1185">Reference proteome</keyword>
<dbReference type="Gene3D" id="3.20.20.450">
    <property type="entry name" value="EAL domain"/>
    <property type="match status" value="1"/>
</dbReference>
<dbReference type="InterPro" id="IPR000014">
    <property type="entry name" value="PAS"/>
</dbReference>
<dbReference type="CDD" id="cd01948">
    <property type="entry name" value="EAL"/>
    <property type="match status" value="1"/>
</dbReference>
<dbReference type="SMART" id="SM00267">
    <property type="entry name" value="GGDEF"/>
    <property type="match status" value="1"/>
</dbReference>
<dbReference type="SMART" id="SM00091">
    <property type="entry name" value="PAS"/>
    <property type="match status" value="1"/>
</dbReference>
<dbReference type="Gene3D" id="3.30.70.270">
    <property type="match status" value="1"/>
</dbReference>
<dbReference type="PROSITE" id="PS50113">
    <property type="entry name" value="PAC"/>
    <property type="match status" value="1"/>
</dbReference>
<dbReference type="InterPro" id="IPR000700">
    <property type="entry name" value="PAS-assoc_C"/>
</dbReference>
<dbReference type="InterPro" id="IPR000160">
    <property type="entry name" value="GGDEF_dom"/>
</dbReference>
<feature type="domain" description="PAS" evidence="1">
    <location>
        <begin position="27"/>
        <end position="67"/>
    </location>
</feature>
<evidence type="ECO:0000259" key="2">
    <source>
        <dbReference type="PROSITE" id="PS50113"/>
    </source>
</evidence>
<gene>
    <name evidence="5" type="ORF">BBI15_04525</name>
</gene>
<dbReference type="InterPro" id="IPR001633">
    <property type="entry name" value="EAL_dom"/>
</dbReference>
<dbReference type="PROSITE" id="PS50112">
    <property type="entry name" value="PAS"/>
    <property type="match status" value="1"/>
</dbReference>
<dbReference type="Pfam" id="PF00990">
    <property type="entry name" value="GGDEF"/>
    <property type="match status" value="1"/>
</dbReference>
<feature type="domain" description="PAC" evidence="2">
    <location>
        <begin position="94"/>
        <end position="146"/>
    </location>
</feature>
<dbReference type="RefSeq" id="WP_068869265.1">
    <property type="nucleotide sequence ID" value="NZ_CP016539.2"/>
</dbReference>
<dbReference type="AlphaFoldDB" id="A0A1C7E6P4"/>
<evidence type="ECO:0000259" key="1">
    <source>
        <dbReference type="PROSITE" id="PS50112"/>
    </source>
</evidence>
<dbReference type="Gene3D" id="3.30.450.20">
    <property type="entry name" value="PAS domain"/>
    <property type="match status" value="1"/>
</dbReference>
<organism evidence="5 6">
    <name type="scientific">Planococcus plakortidis</name>
    <dbReference type="NCBI Taxonomy" id="1038856"/>
    <lineage>
        <taxon>Bacteria</taxon>
        <taxon>Bacillati</taxon>
        <taxon>Bacillota</taxon>
        <taxon>Bacilli</taxon>
        <taxon>Bacillales</taxon>
        <taxon>Caryophanaceae</taxon>
        <taxon>Planococcus</taxon>
    </lineage>
</organism>
<dbReference type="Pfam" id="PF00563">
    <property type="entry name" value="EAL"/>
    <property type="match status" value="1"/>
</dbReference>
<dbReference type="CDD" id="cd01949">
    <property type="entry name" value="GGDEF"/>
    <property type="match status" value="1"/>
</dbReference>
<dbReference type="InterPro" id="IPR029787">
    <property type="entry name" value="Nucleotide_cyclase"/>
</dbReference>
<dbReference type="PROSITE" id="PS50887">
    <property type="entry name" value="GGDEF"/>
    <property type="match status" value="1"/>
</dbReference>
<feature type="domain" description="EAL" evidence="3">
    <location>
        <begin position="320"/>
        <end position="574"/>
    </location>
</feature>
<dbReference type="PANTHER" id="PTHR44757:SF2">
    <property type="entry name" value="BIOFILM ARCHITECTURE MAINTENANCE PROTEIN MBAA"/>
    <property type="match status" value="1"/>
</dbReference>
<dbReference type="SMART" id="SM00052">
    <property type="entry name" value="EAL"/>
    <property type="match status" value="1"/>
</dbReference>
<reference evidence="5" key="1">
    <citation type="submission" date="2016-10" db="EMBL/GenBank/DDBJ databases">
        <authorList>
            <person name="See-Too W.S."/>
        </authorList>
    </citation>
    <scope>NUCLEOTIDE SEQUENCE [LARGE SCALE GENOMIC DNA]</scope>
    <source>
        <strain evidence="5">DSM 23997</strain>
    </source>
</reference>
<evidence type="ECO:0000259" key="3">
    <source>
        <dbReference type="PROSITE" id="PS50883"/>
    </source>
</evidence>
<name>A0A1C7E6P4_9BACL</name>
<dbReference type="SUPFAM" id="SSF55073">
    <property type="entry name" value="Nucleotide cyclase"/>
    <property type="match status" value="1"/>
</dbReference>
<dbReference type="NCBIfam" id="TIGR00254">
    <property type="entry name" value="GGDEF"/>
    <property type="match status" value="1"/>
</dbReference>
<dbReference type="STRING" id="1038856.BBI15_04525"/>
<dbReference type="NCBIfam" id="TIGR00229">
    <property type="entry name" value="sensory_box"/>
    <property type="match status" value="1"/>
</dbReference>
<dbReference type="Pfam" id="PF13426">
    <property type="entry name" value="PAS_9"/>
    <property type="match status" value="1"/>
</dbReference>
<dbReference type="SUPFAM" id="SSF55785">
    <property type="entry name" value="PYP-like sensor domain (PAS domain)"/>
    <property type="match status" value="1"/>
</dbReference>